<proteinExistence type="predicted"/>
<dbReference type="EMBL" id="JAIVGD010000028">
    <property type="protein sequence ID" value="KAH0738305.1"/>
    <property type="molecule type" value="Genomic_DNA"/>
</dbReference>
<evidence type="ECO:0000313" key="1">
    <source>
        <dbReference type="EMBL" id="KAH0738305.1"/>
    </source>
</evidence>
<protein>
    <recommendedName>
        <fullName evidence="3">Integrase core domain containing protein</fullName>
    </recommendedName>
</protein>
<name>A0ABQ7TY41_SOLTU</name>
<keyword evidence="2" id="KW-1185">Reference proteome</keyword>
<gene>
    <name evidence="1" type="ORF">KY290_037010</name>
</gene>
<organism evidence="1 2">
    <name type="scientific">Solanum tuberosum</name>
    <name type="common">Potato</name>
    <dbReference type="NCBI Taxonomy" id="4113"/>
    <lineage>
        <taxon>Eukaryota</taxon>
        <taxon>Viridiplantae</taxon>
        <taxon>Streptophyta</taxon>
        <taxon>Embryophyta</taxon>
        <taxon>Tracheophyta</taxon>
        <taxon>Spermatophyta</taxon>
        <taxon>Magnoliopsida</taxon>
        <taxon>eudicotyledons</taxon>
        <taxon>Gunneridae</taxon>
        <taxon>Pentapetalae</taxon>
        <taxon>asterids</taxon>
        <taxon>lamiids</taxon>
        <taxon>Solanales</taxon>
        <taxon>Solanaceae</taxon>
        <taxon>Solanoideae</taxon>
        <taxon>Solaneae</taxon>
        <taxon>Solanum</taxon>
    </lineage>
</organism>
<reference evidence="1 2" key="1">
    <citation type="journal article" date="2021" name="bioRxiv">
        <title>Chromosome-scale and haplotype-resolved genome assembly of a tetraploid potato cultivar.</title>
        <authorList>
            <person name="Sun H."/>
            <person name="Jiao W.-B."/>
            <person name="Krause K."/>
            <person name="Campoy J.A."/>
            <person name="Goel M."/>
            <person name="Folz-Donahue K."/>
            <person name="Kukat C."/>
            <person name="Huettel B."/>
            <person name="Schneeberger K."/>
        </authorList>
    </citation>
    <scope>NUCLEOTIDE SEQUENCE [LARGE SCALE GENOMIC DNA]</scope>
    <source>
        <strain evidence="1">SolTubOtavaFocal</strain>
        <tissue evidence="1">Leaves</tissue>
    </source>
</reference>
<comment type="caution">
    <text evidence="1">The sequence shown here is derived from an EMBL/GenBank/DDBJ whole genome shotgun (WGS) entry which is preliminary data.</text>
</comment>
<sequence>MATKHGDMKCAGLPKKFLKGEYQLFFEFVNKVLVPRTEKRIMASTANLFLMEQLDELKVVSLPGIMLEHMHRVMTWINSKHGIPYGYLLNHVFEHFGLPLGMGVSSILKQMFSPTTILECECAEGKIKAKSHVSDLLEQQESLNHELNNFTVTLSAKDGPGTSTTDKEEVE</sequence>
<dbReference type="Proteomes" id="UP000826656">
    <property type="component" value="Unassembled WGS sequence"/>
</dbReference>
<evidence type="ECO:0000313" key="2">
    <source>
        <dbReference type="Proteomes" id="UP000826656"/>
    </source>
</evidence>
<accession>A0ABQ7TY41</accession>
<evidence type="ECO:0008006" key="3">
    <source>
        <dbReference type="Google" id="ProtNLM"/>
    </source>
</evidence>